<evidence type="ECO:0000259" key="1">
    <source>
        <dbReference type="Pfam" id="PF00534"/>
    </source>
</evidence>
<gene>
    <name evidence="2" type="ORF">IQ215_04085</name>
</gene>
<protein>
    <submittedName>
        <fullName evidence="2">Glycosyltransferase</fullName>
    </submittedName>
</protein>
<dbReference type="InterPro" id="IPR038013">
    <property type="entry name" value="ALG11"/>
</dbReference>
<dbReference type="Pfam" id="PF00534">
    <property type="entry name" value="Glycos_transf_1"/>
    <property type="match status" value="1"/>
</dbReference>
<comment type="caution">
    <text evidence="2">The sequence shown here is derived from an EMBL/GenBank/DDBJ whole genome shotgun (WGS) entry which is preliminary data.</text>
</comment>
<accession>A0ABR9V4V9</accession>
<dbReference type="InterPro" id="IPR001296">
    <property type="entry name" value="Glyco_trans_1"/>
</dbReference>
<keyword evidence="3" id="KW-1185">Reference proteome</keyword>
<dbReference type="PANTHER" id="PTHR45919">
    <property type="entry name" value="GDP-MAN:MAN(3)GLCNAC(2)-PP-DOL ALPHA-1,2-MANNOSYLTRANSFERASE"/>
    <property type="match status" value="1"/>
</dbReference>
<proteinExistence type="predicted"/>
<organism evidence="2 3">
    <name type="scientific">Cyanobacterium stanieri LEGE 03274</name>
    <dbReference type="NCBI Taxonomy" id="1828756"/>
    <lineage>
        <taxon>Bacteria</taxon>
        <taxon>Bacillati</taxon>
        <taxon>Cyanobacteriota</taxon>
        <taxon>Cyanophyceae</taxon>
        <taxon>Oscillatoriophycideae</taxon>
        <taxon>Chroococcales</taxon>
        <taxon>Geminocystaceae</taxon>
        <taxon>Cyanobacterium</taxon>
    </lineage>
</organism>
<reference evidence="2 3" key="1">
    <citation type="submission" date="2020-10" db="EMBL/GenBank/DDBJ databases">
        <authorList>
            <person name="Castelo-Branco R."/>
            <person name="Eusebio N."/>
            <person name="Adriana R."/>
            <person name="Vieira A."/>
            <person name="Brugerolle De Fraissinette N."/>
            <person name="Rezende De Castro R."/>
            <person name="Schneider M.P."/>
            <person name="Vasconcelos V."/>
            <person name="Leao P.N."/>
        </authorList>
    </citation>
    <scope>NUCLEOTIDE SEQUENCE [LARGE SCALE GENOMIC DNA]</scope>
    <source>
        <strain evidence="2 3">LEGE 03274</strain>
    </source>
</reference>
<dbReference type="PANTHER" id="PTHR45919:SF1">
    <property type="entry name" value="GDP-MAN:MAN(3)GLCNAC(2)-PP-DOL ALPHA-1,2-MANNOSYLTRANSFERASE"/>
    <property type="match status" value="1"/>
</dbReference>
<dbReference type="Proteomes" id="UP000654604">
    <property type="component" value="Unassembled WGS sequence"/>
</dbReference>
<evidence type="ECO:0000313" key="2">
    <source>
        <dbReference type="EMBL" id="MBE9221869.1"/>
    </source>
</evidence>
<evidence type="ECO:0000313" key="3">
    <source>
        <dbReference type="Proteomes" id="UP000654604"/>
    </source>
</evidence>
<dbReference type="Gene3D" id="3.40.50.2000">
    <property type="entry name" value="Glycogen Phosphorylase B"/>
    <property type="match status" value="1"/>
</dbReference>
<feature type="domain" description="Glycosyl transferase family 1" evidence="1">
    <location>
        <begin position="189"/>
        <end position="344"/>
    </location>
</feature>
<dbReference type="SUPFAM" id="SSF53756">
    <property type="entry name" value="UDP-Glycosyltransferase/glycogen phosphorylase"/>
    <property type="match status" value="1"/>
</dbReference>
<dbReference type="EMBL" id="JADEWC010000006">
    <property type="protein sequence ID" value="MBE9221869.1"/>
    <property type="molecule type" value="Genomic_DNA"/>
</dbReference>
<sequence length="374" mass="43229">MVDKKKIAVYAPYFAGGGAEAVELAIVDALQHDYKVTLFTFVDVNIDKLNKFYSTNINTQNIKINYILSRPLSKLVTYLSSNNKFFRAFILYSVLAHIKYYKDDYDLIISGYNGVDLGKKGIQYLHWVKVVDGQNNFLAQLFNFSKEQIKENITITNSNFTAEAVKQVYGLDSTVIYPCVMLEGSNIPWHEKEDAFICSGRLVMEKAPHRALNMLKEVRKRGFNIKLYLTGGTSSIYQSKYYRFLKKVVKENSDWVTLCENLSYQEYTQILNKCKYGIHFKFEPFGISVAEMMKAGAIPFVKNRGGQMEIIGIDNNDLFFEKEKDGIEKIVDVLKNEEKQKIFRSILNERQNLFSKEKFSQEIKKIVDEYIISI</sequence>
<name>A0ABR9V4V9_9CHRO</name>